<evidence type="ECO:0000313" key="1">
    <source>
        <dbReference type="EMBL" id="ABU51097.1"/>
    </source>
</evidence>
<sequence>MNLGEPLPLNVFQLVLSSVDTLLHSCVHAHTPAAKDSRFRTDRLSFALAPTPQMGPSSIRMSLCGQGGQKERTGLFFSPISFPDPSKRVVKIVVWTNFWPERAESGSGPWV</sequence>
<name>B2BKA8_9ZZZZ</name>
<reference evidence="1" key="1">
    <citation type="submission" date="2007-03" db="EMBL/GenBank/DDBJ databases">
        <title>Diverse metagenome-derived clones inhibiting biofilm formation in Pseudomonas aeruginosa and swarming in Escherichia coli.</title>
        <authorList>
            <person name="Schipper C."/>
            <person name="Steele H.L."/>
            <person name="Streit W.R."/>
        </authorList>
    </citation>
    <scope>NUCLEOTIDE SEQUENCE</scope>
</reference>
<dbReference type="AlphaFoldDB" id="B2BKA8"/>
<accession>B2BKA8</accession>
<organism evidence="1">
    <name type="scientific">uncultured organism Bio4</name>
    <dbReference type="NCBI Taxonomy" id="460931"/>
    <lineage>
        <taxon>unclassified sequences</taxon>
        <taxon>environmental samples</taxon>
    </lineage>
</organism>
<dbReference type="EMBL" id="EF530729">
    <property type="protein sequence ID" value="ABU51097.1"/>
    <property type="molecule type" value="Genomic_DNA"/>
</dbReference>
<protein>
    <submittedName>
        <fullName evidence="1">Uncharacterized protein</fullName>
    </submittedName>
</protein>
<proteinExistence type="predicted"/>